<feature type="binding site" evidence="22">
    <location>
        <position position="337"/>
    </location>
    <ligand>
        <name>Zn(2+)</name>
        <dbReference type="ChEBI" id="CHEBI:29105"/>
    </ligand>
</feature>
<evidence type="ECO:0000256" key="22">
    <source>
        <dbReference type="PROSITE-ProRule" id="PRU00333"/>
    </source>
</evidence>
<comment type="cofactor">
    <cofactor evidence="2 21 22">
        <name>Zn(2+)</name>
        <dbReference type="ChEBI" id="CHEBI:29105"/>
    </cofactor>
</comment>
<dbReference type="Gene3D" id="3.10.196.10">
    <property type="entry name" value="Vitamin B12-dependent methionine synthase, activation domain"/>
    <property type="match status" value="1"/>
</dbReference>
<accession>A0ABZ2M3M3</accession>
<dbReference type="CDD" id="cd00740">
    <property type="entry name" value="MeTr"/>
    <property type="match status" value="1"/>
</dbReference>
<comment type="pathway">
    <text evidence="4 21">Amino-acid biosynthesis; L-methionine biosynthesis via de novo pathway; L-methionine from L-homocysteine (MetH route): step 1/1.</text>
</comment>
<dbReference type="InterPro" id="IPR011005">
    <property type="entry name" value="Dihydropteroate_synth-like_sf"/>
</dbReference>
<keyword evidence="12 21" id="KW-0949">S-adenosyl-L-methionine</keyword>
<organism evidence="28 29">
    <name type="scientific">Pendulispora albinea</name>
    <dbReference type="NCBI Taxonomy" id="2741071"/>
    <lineage>
        <taxon>Bacteria</taxon>
        <taxon>Pseudomonadati</taxon>
        <taxon>Myxococcota</taxon>
        <taxon>Myxococcia</taxon>
        <taxon>Myxococcales</taxon>
        <taxon>Sorangiineae</taxon>
        <taxon>Pendulisporaceae</taxon>
        <taxon>Pendulispora</taxon>
    </lineage>
</organism>
<evidence type="ECO:0000256" key="4">
    <source>
        <dbReference type="ARBA" id="ARBA00005178"/>
    </source>
</evidence>
<keyword evidence="17 21" id="KW-0170">Cobalt</keyword>
<evidence type="ECO:0000256" key="14">
    <source>
        <dbReference type="ARBA" id="ARBA00022737"/>
    </source>
</evidence>
<dbReference type="SMART" id="SM01018">
    <property type="entry name" value="B12-binding_2"/>
    <property type="match status" value="1"/>
</dbReference>
<evidence type="ECO:0000256" key="6">
    <source>
        <dbReference type="ARBA" id="ARBA00012032"/>
    </source>
</evidence>
<dbReference type="Pfam" id="PF02574">
    <property type="entry name" value="S-methyl_trans"/>
    <property type="match status" value="1"/>
</dbReference>
<feature type="domain" description="B12-binding N-terminal" evidence="27">
    <location>
        <begin position="683"/>
        <end position="777"/>
    </location>
</feature>
<dbReference type="InterPro" id="IPR003726">
    <property type="entry name" value="HCY_dom"/>
</dbReference>
<evidence type="ECO:0000259" key="23">
    <source>
        <dbReference type="PROSITE" id="PS50970"/>
    </source>
</evidence>
<dbReference type="RefSeq" id="WP_394825561.1">
    <property type="nucleotide sequence ID" value="NZ_CP089984.1"/>
</dbReference>
<feature type="domain" description="B12-binding" evidence="26">
    <location>
        <begin position="786"/>
        <end position="921"/>
    </location>
</feature>
<dbReference type="InterPro" id="IPR004223">
    <property type="entry name" value="VitB12-dep_Met_synth_activ_dom"/>
</dbReference>
<dbReference type="InterPro" id="IPR050554">
    <property type="entry name" value="Met_Synthase/Corrinoid"/>
</dbReference>
<keyword evidence="29" id="KW-1185">Reference proteome</keyword>
<feature type="domain" description="Pterin-binding" evidence="24">
    <location>
        <begin position="388"/>
        <end position="649"/>
    </location>
</feature>
<dbReference type="GO" id="GO:0008705">
    <property type="term" value="F:methionine synthase activity"/>
    <property type="evidence" value="ECO:0007669"/>
    <property type="project" value="UniProtKB-EC"/>
</dbReference>
<dbReference type="SUPFAM" id="SSF47644">
    <property type="entry name" value="Methionine synthase domain"/>
    <property type="match status" value="1"/>
</dbReference>
<evidence type="ECO:0000256" key="17">
    <source>
        <dbReference type="ARBA" id="ARBA00023285"/>
    </source>
</evidence>
<dbReference type="Gene3D" id="1.10.1240.10">
    <property type="entry name" value="Methionine synthase domain"/>
    <property type="match status" value="1"/>
</dbReference>
<dbReference type="InterPro" id="IPR006158">
    <property type="entry name" value="Cobalamin-bd"/>
</dbReference>
<evidence type="ECO:0000256" key="21">
    <source>
        <dbReference type="PIRNR" id="PIRNR000381"/>
    </source>
</evidence>
<evidence type="ECO:0000256" key="20">
    <source>
        <dbReference type="NCBIfam" id="TIGR02082"/>
    </source>
</evidence>
<evidence type="ECO:0000256" key="18">
    <source>
        <dbReference type="ARBA" id="ARBA00025552"/>
    </source>
</evidence>
<dbReference type="InterPro" id="IPR036724">
    <property type="entry name" value="Cobalamin-bd_sf"/>
</dbReference>
<dbReference type="SUPFAM" id="SSF56507">
    <property type="entry name" value="Methionine synthase activation domain-like"/>
    <property type="match status" value="1"/>
</dbReference>
<comment type="cofactor">
    <cofactor evidence="3 21">
        <name>methylcob(III)alamin</name>
        <dbReference type="ChEBI" id="CHEBI:28115"/>
    </cofactor>
</comment>
<feature type="domain" description="Hcy-binding" evidence="23">
    <location>
        <begin position="7"/>
        <end position="352"/>
    </location>
</feature>
<dbReference type="Pfam" id="PF02607">
    <property type="entry name" value="B12-binding_2"/>
    <property type="match status" value="1"/>
</dbReference>
<evidence type="ECO:0000259" key="26">
    <source>
        <dbReference type="PROSITE" id="PS51332"/>
    </source>
</evidence>
<dbReference type="SUPFAM" id="SSF82282">
    <property type="entry name" value="Homocysteine S-methyltransferase"/>
    <property type="match status" value="1"/>
</dbReference>
<dbReference type="Pfam" id="PF02310">
    <property type="entry name" value="B12-binding"/>
    <property type="match status" value="1"/>
</dbReference>
<comment type="function">
    <text evidence="18 21">Catalyzes the transfer of a methyl group from methyl-cobalamin to homocysteine, yielding enzyme-bound cob(I)alamin and methionine. Subsequently, remethylates the cofactor using methyltetrahydrofolate.</text>
</comment>
<evidence type="ECO:0000256" key="5">
    <source>
        <dbReference type="ARBA" id="ARBA00010398"/>
    </source>
</evidence>
<proteinExistence type="inferred from homology"/>
<dbReference type="PROSITE" id="PS50972">
    <property type="entry name" value="PTERIN_BINDING"/>
    <property type="match status" value="1"/>
</dbReference>
<keyword evidence="11 21" id="KW-0808">Transferase</keyword>
<evidence type="ECO:0000259" key="27">
    <source>
        <dbReference type="PROSITE" id="PS51337"/>
    </source>
</evidence>
<evidence type="ECO:0000256" key="10">
    <source>
        <dbReference type="ARBA" id="ARBA00022628"/>
    </source>
</evidence>
<evidence type="ECO:0000256" key="13">
    <source>
        <dbReference type="ARBA" id="ARBA00022723"/>
    </source>
</evidence>
<name>A0ABZ2M3M3_9BACT</name>
<comment type="similarity">
    <text evidence="5">Belongs to the vitamin-B12 dependent methionine synthase family.</text>
</comment>
<evidence type="ECO:0000256" key="2">
    <source>
        <dbReference type="ARBA" id="ARBA00001947"/>
    </source>
</evidence>
<dbReference type="Proteomes" id="UP001370348">
    <property type="component" value="Chromosome"/>
</dbReference>
<keyword evidence="13 21" id="KW-0479">Metal-binding</keyword>
<evidence type="ECO:0000256" key="15">
    <source>
        <dbReference type="ARBA" id="ARBA00022833"/>
    </source>
</evidence>
<evidence type="ECO:0000259" key="24">
    <source>
        <dbReference type="PROSITE" id="PS50972"/>
    </source>
</evidence>
<dbReference type="InterPro" id="IPR000489">
    <property type="entry name" value="Pterin-binding_dom"/>
</dbReference>
<dbReference type="InterPro" id="IPR036594">
    <property type="entry name" value="Meth_synthase_dom"/>
</dbReference>
<keyword evidence="8 21" id="KW-0489">Methyltransferase</keyword>
<dbReference type="PANTHER" id="PTHR45833">
    <property type="entry name" value="METHIONINE SYNTHASE"/>
    <property type="match status" value="1"/>
</dbReference>
<dbReference type="NCBIfam" id="TIGR02082">
    <property type="entry name" value="metH"/>
    <property type="match status" value="1"/>
</dbReference>
<evidence type="ECO:0000313" key="28">
    <source>
        <dbReference type="EMBL" id="WXB15930.1"/>
    </source>
</evidence>
<evidence type="ECO:0000256" key="16">
    <source>
        <dbReference type="ARBA" id="ARBA00023167"/>
    </source>
</evidence>
<evidence type="ECO:0000256" key="19">
    <source>
        <dbReference type="ARBA" id="ARBA00031040"/>
    </source>
</evidence>
<evidence type="ECO:0000256" key="12">
    <source>
        <dbReference type="ARBA" id="ARBA00022691"/>
    </source>
</evidence>
<dbReference type="NCBIfam" id="NF007024">
    <property type="entry name" value="PRK09490.1"/>
    <property type="match status" value="1"/>
</dbReference>
<dbReference type="GO" id="GO:0032259">
    <property type="term" value="P:methylation"/>
    <property type="evidence" value="ECO:0007669"/>
    <property type="project" value="UniProtKB-KW"/>
</dbReference>
<dbReference type="EMBL" id="CP089984">
    <property type="protein sequence ID" value="WXB15930.1"/>
    <property type="molecule type" value="Genomic_DNA"/>
</dbReference>
<comment type="domain">
    <text evidence="21">Modular enzyme with four functionally distinct domains. The isolated Hcy-binding domain catalyzes methyl transfer from free methylcobalamin to homocysteine. The Hcy-binding domain in association with the pterin-binding domain catalyzes the methylation of cob(I)alamin by methyltetrahydrofolate and the methylation of homocysteine. The B12-binding domain binds the cofactor. The AdoMet activation domain binds S-adenosyl-L-methionine. Under aerobic conditions cob(I)alamin can be converted to inactive cob(II)alamin. Reductive methylation by S-adenosyl-L-methionine and flavodoxin regenerates methylcobalamin.</text>
</comment>
<keyword evidence="16 21" id="KW-0486">Methionine biosynthesis</keyword>
<keyword evidence="9 21" id="KW-0028">Amino-acid biosynthesis</keyword>
<feature type="binding site" evidence="22">
    <location>
        <position position="338"/>
    </location>
    <ligand>
        <name>Zn(2+)</name>
        <dbReference type="ChEBI" id="CHEBI:29105"/>
    </ligand>
</feature>
<dbReference type="Gene3D" id="3.20.20.330">
    <property type="entry name" value="Homocysteine-binding-like domain"/>
    <property type="match status" value="1"/>
</dbReference>
<feature type="binding site" evidence="22">
    <location>
        <position position="272"/>
    </location>
    <ligand>
        <name>Zn(2+)</name>
        <dbReference type="ChEBI" id="CHEBI:29105"/>
    </ligand>
</feature>
<evidence type="ECO:0000313" key="29">
    <source>
        <dbReference type="Proteomes" id="UP001370348"/>
    </source>
</evidence>
<keyword evidence="10 21" id="KW-0846">Cobalamin</keyword>
<dbReference type="PIRSF" id="PIRSF000381">
    <property type="entry name" value="MetH"/>
    <property type="match status" value="1"/>
</dbReference>
<dbReference type="Gene3D" id="1.10.288.10">
    <property type="entry name" value="Cobalamin-dependent Methionine Synthase, domain 2"/>
    <property type="match status" value="1"/>
</dbReference>
<evidence type="ECO:0000256" key="1">
    <source>
        <dbReference type="ARBA" id="ARBA00001700"/>
    </source>
</evidence>
<evidence type="ECO:0000256" key="11">
    <source>
        <dbReference type="ARBA" id="ARBA00022679"/>
    </source>
</evidence>
<comment type="catalytic activity">
    <reaction evidence="1 21">
        <text>(6S)-5-methyl-5,6,7,8-tetrahydrofolate + L-homocysteine = (6S)-5,6,7,8-tetrahydrofolate + L-methionine</text>
        <dbReference type="Rhea" id="RHEA:11172"/>
        <dbReference type="ChEBI" id="CHEBI:18608"/>
        <dbReference type="ChEBI" id="CHEBI:57453"/>
        <dbReference type="ChEBI" id="CHEBI:57844"/>
        <dbReference type="ChEBI" id="CHEBI:58199"/>
        <dbReference type="EC" id="2.1.1.13"/>
    </reaction>
</comment>
<dbReference type="PROSITE" id="PS50970">
    <property type="entry name" value="HCY"/>
    <property type="match status" value="1"/>
</dbReference>
<dbReference type="PROSITE" id="PS51332">
    <property type="entry name" value="B12_BINDING"/>
    <property type="match status" value="1"/>
</dbReference>
<evidence type="ECO:0000256" key="7">
    <source>
        <dbReference type="ARBA" id="ARBA00013998"/>
    </source>
</evidence>
<dbReference type="InterPro" id="IPR033706">
    <property type="entry name" value="Met_synthase_B12-bd"/>
</dbReference>
<dbReference type="Gene3D" id="3.40.50.280">
    <property type="entry name" value="Cobalamin-binding domain"/>
    <property type="match status" value="1"/>
</dbReference>
<gene>
    <name evidence="28" type="primary">metH</name>
    <name evidence="28" type="ORF">LZC94_01375</name>
</gene>
<dbReference type="PROSITE" id="PS50974">
    <property type="entry name" value="ADOMET_ACTIVATION"/>
    <property type="match status" value="1"/>
</dbReference>
<evidence type="ECO:0000256" key="9">
    <source>
        <dbReference type="ARBA" id="ARBA00022605"/>
    </source>
</evidence>
<dbReference type="Pfam" id="PF00809">
    <property type="entry name" value="Pterin_bind"/>
    <property type="match status" value="1"/>
</dbReference>
<reference evidence="28 29" key="1">
    <citation type="submission" date="2021-12" db="EMBL/GenBank/DDBJ databases">
        <title>Discovery of the Pendulisporaceae a myxobacterial family with distinct sporulation behavior and unique specialized metabolism.</title>
        <authorList>
            <person name="Garcia R."/>
            <person name="Popoff A."/>
            <person name="Bader C.D."/>
            <person name="Loehr J."/>
            <person name="Walesch S."/>
            <person name="Walt C."/>
            <person name="Boldt J."/>
            <person name="Bunk B."/>
            <person name="Haeckl F.J.F.P.J."/>
            <person name="Gunesch A.P."/>
            <person name="Birkelbach J."/>
            <person name="Nuebel U."/>
            <person name="Pietschmann T."/>
            <person name="Bach T."/>
            <person name="Mueller R."/>
        </authorList>
    </citation>
    <scope>NUCLEOTIDE SEQUENCE [LARGE SCALE GENOMIC DNA]</scope>
    <source>
        <strain evidence="28 29">MSr11954</strain>
    </source>
</reference>
<dbReference type="CDD" id="cd02069">
    <property type="entry name" value="methionine_synthase_B12_BD"/>
    <property type="match status" value="1"/>
</dbReference>
<dbReference type="InterPro" id="IPR037010">
    <property type="entry name" value="VitB12-dep_Met_synth_activ_sf"/>
</dbReference>
<dbReference type="Gene3D" id="3.20.20.20">
    <property type="entry name" value="Dihydropteroate synthase-like"/>
    <property type="match status" value="1"/>
</dbReference>
<keyword evidence="15 21" id="KW-0862">Zinc</keyword>
<dbReference type="PROSITE" id="PS51337">
    <property type="entry name" value="B12_BINDING_NTER"/>
    <property type="match status" value="1"/>
</dbReference>
<dbReference type="Pfam" id="PF02965">
    <property type="entry name" value="Met_synt_B12"/>
    <property type="match status" value="1"/>
</dbReference>
<dbReference type="SUPFAM" id="SSF51717">
    <property type="entry name" value="Dihydropteroate synthetase-like"/>
    <property type="match status" value="1"/>
</dbReference>
<keyword evidence="14" id="KW-0677">Repeat</keyword>
<evidence type="ECO:0000256" key="3">
    <source>
        <dbReference type="ARBA" id="ARBA00001956"/>
    </source>
</evidence>
<sequence>MTASTDLHPLAKLLQERIVVLDGATGTTIRTYGMKEADIRGERFKDSKKDLLNNGDLYSITQPNMMGDIHRRFLEAGADMVETNTFSATSIAQSEFFVDDPREHGGRKDPEFYQKILDDSFLNGLAWEINEQSARQCREWADRVANRDGKRRFVAGAMGPLTVSLSNSPDADDAGFRVVTFEQVKAAYMLQARALIAGNVDVLLVETIFDSLNAKAALVAIQEVFEEDGTRLPIMISAAVGRGGETMISAQTVEAFWNAVKHVKPLSVGLNCSIGPDLMYPFLAELAEKSSTAISCYPNAGLPNPLSPTGFDLEPADMGRFLGEFAQSGLVNIAGGCCGNTPEHIAAIAKAVHAKPARKPSVAVPESVAPEPLRLSGSQPFTQQQGVYMMIGERTNVAGSPKFAKLIKEGKYEDAVSIARQQVDNGANVIDICMDEGMIDGVSAMTRFLSLLASEPEVAKVPFMIDSSKWEVIEAGLTCLQGKGIVNSISLKEGEDTFRARARHILRYGAAVVVMAFDEQGQAATYADKIRICERAYRILVDEVGFPPEDIIFDPNILTVATGMEEHNNYAMDFIAATRWIKENLPHAKVSGGVSNISFSFRGNNHVREAMHSAFLYHAIQAGMDMGIVNAGMLEVYEEIEPVLRELVEDVLLNRRPDATERLVDFGEKLKAANAGAVATERKEEEWRKGSVEERLSHALVKGIDTYIDKDTEEARAKLGRPLAVIEGPLMDGMGVVGDLFGAGKMFLPQVVKSARVMKKAVAYLTPFMEAEKAQMKAAGQAVKTQGKIVLATVKGDVHDIGKNIVGVVLACNNYEVIDMGVMVPCEKILERAKEEKADVIGLSGLITPSLDEMTHVAREMERQGFKLPLLIGGATTSRAHTAVKIAPHYSEPVVHVLDASRAVPVTTSLLSEDGRAAFVAEHVAEYEKLRRIHAGPKQKLITLEAARANRTPITWRAEDIPQPEFTGVRVLEDFPLATLREYIDWTPFFHTWELRGVYPRILEHEKYGEQARKIFEDARVLLDDIIAHKRLIARAVYGFFPANTVGDDVELYTDESRQSVLERFHFLREQVAKTEKDKSAPNRSLADFIAPKGTQLRDHLGGFAVSTGFGLKELCDRFRADHDDYNAIMAEAIADRLAEAFAEYLHKRVRDEWGYGRAEDLSPQQLIEERYRGIRPAAGYPACPDHTEKGTLWRLLDVEKRTGIRLTESYAMWPGSSVSGLYFAHPESRYFTLGKIDRDQVRDYHARKAISVQEVERWLGPNLGYEPAN</sequence>
<dbReference type="PANTHER" id="PTHR45833:SF1">
    <property type="entry name" value="METHIONINE SYNTHASE"/>
    <property type="match status" value="1"/>
</dbReference>
<dbReference type="SUPFAM" id="SSF52242">
    <property type="entry name" value="Cobalamin (vitamin B12)-binding domain"/>
    <property type="match status" value="1"/>
</dbReference>
<dbReference type="EC" id="2.1.1.13" evidence="6 20"/>
<dbReference type="InterPro" id="IPR011822">
    <property type="entry name" value="MetH"/>
</dbReference>
<feature type="domain" description="AdoMet activation" evidence="25">
    <location>
        <begin position="935"/>
        <end position="1269"/>
    </location>
</feature>
<protein>
    <recommendedName>
        <fullName evidence="7 20">Methionine synthase</fullName>
        <ecNumber evidence="6 20">2.1.1.13</ecNumber>
    </recommendedName>
    <alternativeName>
        <fullName evidence="19 21">5-methyltetrahydrofolate--homocysteine methyltransferase</fullName>
    </alternativeName>
</protein>
<evidence type="ECO:0000256" key="8">
    <source>
        <dbReference type="ARBA" id="ARBA00022603"/>
    </source>
</evidence>
<evidence type="ECO:0000259" key="25">
    <source>
        <dbReference type="PROSITE" id="PS50974"/>
    </source>
</evidence>
<dbReference type="InterPro" id="IPR036589">
    <property type="entry name" value="HCY_dom_sf"/>
</dbReference>
<dbReference type="InterPro" id="IPR003759">
    <property type="entry name" value="Cbl-bd_cap"/>
</dbReference>